<dbReference type="InterPro" id="IPR036188">
    <property type="entry name" value="FAD/NAD-bd_sf"/>
</dbReference>
<dbReference type="PANTHER" id="PTHR40254">
    <property type="entry name" value="BLR0577 PROTEIN"/>
    <property type="match status" value="1"/>
</dbReference>
<comment type="caution">
    <text evidence="2">The sequence shown here is derived from an EMBL/GenBank/DDBJ whole genome shotgun (WGS) entry which is preliminary data.</text>
</comment>
<gene>
    <name evidence="2" type="ORF">GCM10009744_10590</name>
</gene>
<name>A0ABP4QVK2_9ACTN</name>
<dbReference type="Proteomes" id="UP001501319">
    <property type="component" value="Unassembled WGS sequence"/>
</dbReference>
<protein>
    <submittedName>
        <fullName evidence="2">FAD/NAD(P)-binding protein</fullName>
    </submittedName>
</protein>
<organism evidence="2 3">
    <name type="scientific">Kribbella alba</name>
    <dbReference type="NCBI Taxonomy" id="190197"/>
    <lineage>
        <taxon>Bacteria</taxon>
        <taxon>Bacillati</taxon>
        <taxon>Actinomycetota</taxon>
        <taxon>Actinomycetes</taxon>
        <taxon>Propionibacteriales</taxon>
        <taxon>Kribbellaceae</taxon>
        <taxon>Kribbella</taxon>
    </lineage>
</organism>
<dbReference type="SUPFAM" id="SSF51905">
    <property type="entry name" value="FAD/NAD(P)-binding domain"/>
    <property type="match status" value="1"/>
</dbReference>
<dbReference type="Gene3D" id="3.50.50.60">
    <property type="entry name" value="FAD/NAD(P)-binding domain"/>
    <property type="match status" value="1"/>
</dbReference>
<keyword evidence="3" id="KW-1185">Reference proteome</keyword>
<evidence type="ECO:0000259" key="1">
    <source>
        <dbReference type="Pfam" id="PF13454"/>
    </source>
</evidence>
<sequence length="509" mass="53812">MTEGKADCTVAVIGAGAAGALTAARLLDATDRALRVVLIDPDRATARGVAYSTPDGRHLLNVPAAGMSALPDEADDFVNWLHEHVDANIKSSTFVARARYGDYLADHLAASARRSSARLVRRHDRVVAVDHTTGRQVVLRFDSGETLAADAAVLATGTSPGVAWAPPGLLTSDRFVRDPWVPGVLDGLPDTDVLLVGTGLTMVDVVLAADRPSRPLHAVSRHGVVPAVHRSEKTPPVPAPAELAEADSLDSLRSTLRRHVAQTVRRTGDWRAAIDGLRPITAQVWKRLSDSDKQEFLRNDARAWDAHRHRMAPVTAERLAAVRESGRLCQHTGEVVAAEDTGDAIRVLLSDGTAMTVGAVVNCTGPVGDASADPLLASLLACGLARAGSAGLGLDTADDGRILGATGRLAPLWTLGALRRGSLWESTAMPEIRTQAADVATGVAAYLSRPAVRAHSSRLAAPHELMIGDRGDDAATLLDKRLTRRPSPLDVRRRNALATHPGIAVDHTA</sequence>
<proteinExistence type="predicted"/>
<feature type="domain" description="FAD-dependent urate hydroxylase HpyO/Asp monooxygenase CreE-like FAD/NAD(P)-binding" evidence="1">
    <location>
        <begin position="11"/>
        <end position="158"/>
    </location>
</feature>
<reference evidence="3" key="1">
    <citation type="journal article" date="2019" name="Int. J. Syst. Evol. Microbiol.">
        <title>The Global Catalogue of Microorganisms (GCM) 10K type strain sequencing project: providing services to taxonomists for standard genome sequencing and annotation.</title>
        <authorList>
            <consortium name="The Broad Institute Genomics Platform"/>
            <consortium name="The Broad Institute Genome Sequencing Center for Infectious Disease"/>
            <person name="Wu L."/>
            <person name="Ma J."/>
        </authorList>
    </citation>
    <scope>NUCLEOTIDE SEQUENCE [LARGE SCALE GENOMIC DNA]</scope>
    <source>
        <strain evidence="3">JCM 14306</strain>
    </source>
</reference>
<dbReference type="PRINTS" id="PR00368">
    <property type="entry name" value="FADPNR"/>
</dbReference>
<dbReference type="InterPro" id="IPR038732">
    <property type="entry name" value="HpyO/CreE_NAD-binding"/>
</dbReference>
<evidence type="ECO:0000313" key="2">
    <source>
        <dbReference type="EMBL" id="GAA1624881.1"/>
    </source>
</evidence>
<dbReference type="EMBL" id="BAAANE010000003">
    <property type="protein sequence ID" value="GAA1624881.1"/>
    <property type="molecule type" value="Genomic_DNA"/>
</dbReference>
<accession>A0ABP4QVK2</accession>
<dbReference type="PANTHER" id="PTHR40254:SF1">
    <property type="entry name" value="BLR0577 PROTEIN"/>
    <property type="match status" value="1"/>
</dbReference>
<dbReference type="RefSeq" id="WP_344109368.1">
    <property type="nucleotide sequence ID" value="NZ_BAAANE010000003.1"/>
</dbReference>
<dbReference type="Pfam" id="PF13454">
    <property type="entry name" value="NAD_binding_9"/>
    <property type="match status" value="1"/>
</dbReference>
<evidence type="ECO:0000313" key="3">
    <source>
        <dbReference type="Proteomes" id="UP001501319"/>
    </source>
</evidence>
<dbReference type="InterPro" id="IPR052189">
    <property type="entry name" value="L-asp_N-monooxygenase_NS-form"/>
</dbReference>